<accession>G5AH77</accession>
<dbReference type="Proteomes" id="UP000002640">
    <property type="component" value="Unassembled WGS sequence"/>
</dbReference>
<dbReference type="KEGG" id="psoj:PHYSODRAFT_534844"/>
<sequence length="792" mass="87015">MRGEGQRLSKHLTAAFAEIDRLREIYRDAIDKLETNTLANLSPQSAAKWFEMYLRIVDLGVQIRRGEIRHRTTQRFKHPCMHKTGTKGAVHSAGLSIDDCNSILQLMTERSLVKESRVDRWCTQIDGLDRDTIGDLDKKLTSCLRTFINRRSRFYNRLEVNGVDPHQEMLVLGGPGAAAPILWKVKRTCFGPKECPCGEDATPWESFSLEAGDPNAQNASVGRVTESVQADDVGITAIKRHMGFQELSREEENNDAAALARDAAELARRRNPRIHNNYVASVLRVPPSAKSIYLKKCGENGSKPNPQINAVLVVKNGAHLLDLSSVGFHSADDLQDLVDVFSTPGLPPVKELDISNGFFNVTAFKVLCQLLRVPQLRGGVERLGLRGIAVPQRADFSTIMRRLIGESNPVAGSLSALGSLKALDLSFNTLQYEDAALLKPLLASLPRLESLSLESCFPEPVPTSIPSSLSGDQNTIEENIRAALADGSNRLESINFGSNYVAIESRWLDSLFTPGSTLQKIDLSGVRSSSAGVVNGTETMEVDWQAGEPWDLQQVETLTWSSNSNLFSDKLLDTLSAELQSGFAQLKHLDVAITVQGNGNQTDKKIADTVSRIADYAAHRSCRIAYYSRDGMTSHSVSASVGRLLEDGLRECEVLSLRMPQLYLSRSGICELLSGASVPKMKRMTIAIGISPLGQAEQIIGFQQMQAMKELTIELHAPTEEQNNAWSAACDAALALARKMEASWVALSSSQGGEKKRFGGVIGKLNRSFVLSEQQKMNTRVYRCRFLVSSTP</sequence>
<dbReference type="AlphaFoldDB" id="G5AH77"/>
<dbReference type="RefSeq" id="XP_009539428.1">
    <property type="nucleotide sequence ID" value="XM_009541133.1"/>
</dbReference>
<reference evidence="1 2" key="1">
    <citation type="journal article" date="2006" name="Science">
        <title>Phytophthora genome sequences uncover evolutionary origins and mechanisms of pathogenesis.</title>
        <authorList>
            <person name="Tyler B.M."/>
            <person name="Tripathy S."/>
            <person name="Zhang X."/>
            <person name="Dehal P."/>
            <person name="Jiang R.H."/>
            <person name="Aerts A."/>
            <person name="Arredondo F.D."/>
            <person name="Baxter L."/>
            <person name="Bensasson D."/>
            <person name="Beynon J.L."/>
            <person name="Chapman J."/>
            <person name="Damasceno C.M."/>
            <person name="Dorrance A.E."/>
            <person name="Dou D."/>
            <person name="Dickerman A.W."/>
            <person name="Dubchak I.L."/>
            <person name="Garbelotto M."/>
            <person name="Gijzen M."/>
            <person name="Gordon S.G."/>
            <person name="Govers F."/>
            <person name="Grunwald N.J."/>
            <person name="Huang W."/>
            <person name="Ivors K.L."/>
            <person name="Jones R.W."/>
            <person name="Kamoun S."/>
            <person name="Krampis K."/>
            <person name="Lamour K.H."/>
            <person name="Lee M.K."/>
            <person name="McDonald W.H."/>
            <person name="Medina M."/>
            <person name="Meijer H.J."/>
            <person name="Nordberg E.K."/>
            <person name="Maclean D.J."/>
            <person name="Ospina-Giraldo M.D."/>
            <person name="Morris P.F."/>
            <person name="Phuntumart V."/>
            <person name="Putnam N.H."/>
            <person name="Rash S."/>
            <person name="Rose J.K."/>
            <person name="Sakihama Y."/>
            <person name="Salamov A.A."/>
            <person name="Savidor A."/>
            <person name="Scheuring C.F."/>
            <person name="Smith B.M."/>
            <person name="Sobral B.W."/>
            <person name="Terry A."/>
            <person name="Torto-Alalibo T.A."/>
            <person name="Win J."/>
            <person name="Xu Z."/>
            <person name="Zhang H."/>
            <person name="Grigoriev I.V."/>
            <person name="Rokhsar D.S."/>
            <person name="Boore J.L."/>
        </authorList>
    </citation>
    <scope>NUCLEOTIDE SEQUENCE [LARGE SCALE GENOMIC DNA]</scope>
    <source>
        <strain evidence="1 2">P6497</strain>
    </source>
</reference>
<dbReference type="InterPro" id="IPR032675">
    <property type="entry name" value="LRR_dom_sf"/>
</dbReference>
<dbReference type="GeneID" id="20662076"/>
<evidence type="ECO:0000313" key="2">
    <source>
        <dbReference type="Proteomes" id="UP000002640"/>
    </source>
</evidence>
<dbReference type="SUPFAM" id="SSF52047">
    <property type="entry name" value="RNI-like"/>
    <property type="match status" value="1"/>
</dbReference>
<dbReference type="OMA" id="GFAQLKH"/>
<protein>
    <submittedName>
        <fullName evidence="1">Uncharacterized protein</fullName>
    </submittedName>
</protein>
<dbReference type="InParanoid" id="G5AH77"/>
<keyword evidence="2" id="KW-1185">Reference proteome</keyword>
<proteinExistence type="predicted"/>
<gene>
    <name evidence="1" type="ORF">PHYSODRAFT_534844</name>
</gene>
<name>G5AH77_PHYSP</name>
<evidence type="ECO:0000313" key="1">
    <source>
        <dbReference type="EMBL" id="EGZ05056.1"/>
    </source>
</evidence>
<dbReference type="Gene3D" id="3.80.10.10">
    <property type="entry name" value="Ribonuclease Inhibitor"/>
    <property type="match status" value="1"/>
</dbReference>
<organism evidence="1 2">
    <name type="scientific">Phytophthora sojae (strain P6497)</name>
    <name type="common">Soybean stem and root rot agent</name>
    <name type="synonym">Phytophthora megasperma f. sp. glycines</name>
    <dbReference type="NCBI Taxonomy" id="1094619"/>
    <lineage>
        <taxon>Eukaryota</taxon>
        <taxon>Sar</taxon>
        <taxon>Stramenopiles</taxon>
        <taxon>Oomycota</taxon>
        <taxon>Peronosporomycetes</taxon>
        <taxon>Peronosporales</taxon>
        <taxon>Peronosporaceae</taxon>
        <taxon>Phytophthora</taxon>
    </lineage>
</organism>
<dbReference type="EMBL" id="JH159169">
    <property type="protein sequence ID" value="EGZ05056.1"/>
    <property type="molecule type" value="Genomic_DNA"/>
</dbReference>